<dbReference type="Proteomes" id="UP000280668">
    <property type="component" value="Unassembled WGS sequence"/>
</dbReference>
<dbReference type="EMBL" id="RKHK01000001">
    <property type="protein sequence ID" value="ROR72644.1"/>
    <property type="molecule type" value="Genomic_DNA"/>
</dbReference>
<keyword evidence="3" id="KW-1185">Reference proteome</keyword>
<sequence>MEAGFFFIVIIAVVVGAIVWSILAHQKRRKEAQAWAAARQWRFTERSSSMHQGLRAGVFNTGSSRRASLILEGTFHNVPAASWNYQYTVSSGSGKSRSSTTYHFHVLELGLPEALPSLELSPDNAFRRFFGRGIEFEDDEFNRAWRVASDDERIAYDVIHPRMMERLMRPDLRGLSFLIQGNRLLIWRRGRQNLAAIDGGLATLVEFYRHIPDYLWQQIRERRSFGR</sequence>
<protein>
    <submittedName>
        <fullName evidence="2">Uncharacterized protein DUF3137</fullName>
    </submittedName>
</protein>
<comment type="caution">
    <text evidence="2">The sequence shown here is derived from an EMBL/GenBank/DDBJ whole genome shotgun (WGS) entry which is preliminary data.</text>
</comment>
<keyword evidence="1" id="KW-0812">Transmembrane</keyword>
<evidence type="ECO:0000313" key="2">
    <source>
        <dbReference type="EMBL" id="ROR72644.1"/>
    </source>
</evidence>
<dbReference type="RefSeq" id="WP_123303180.1">
    <property type="nucleotide sequence ID" value="NZ_RKHK01000001.1"/>
</dbReference>
<evidence type="ECO:0000313" key="3">
    <source>
        <dbReference type="Proteomes" id="UP000280668"/>
    </source>
</evidence>
<keyword evidence="1" id="KW-1133">Transmembrane helix</keyword>
<keyword evidence="1" id="KW-0472">Membrane</keyword>
<feature type="transmembrane region" description="Helical" evidence="1">
    <location>
        <begin position="6"/>
        <end position="23"/>
    </location>
</feature>
<name>A0A3N2BC43_9MICO</name>
<dbReference type="OrthoDB" id="3429251at2"/>
<evidence type="ECO:0000256" key="1">
    <source>
        <dbReference type="SAM" id="Phobius"/>
    </source>
</evidence>
<gene>
    <name evidence="2" type="ORF">EDD31_1002</name>
</gene>
<reference evidence="2 3" key="1">
    <citation type="submission" date="2018-11" db="EMBL/GenBank/DDBJ databases">
        <title>Sequencing the genomes of 1000 actinobacteria strains.</title>
        <authorList>
            <person name="Klenk H.-P."/>
        </authorList>
    </citation>
    <scope>NUCLEOTIDE SEQUENCE [LARGE SCALE GENOMIC DNA]</scope>
    <source>
        <strain evidence="2 3">DSM 11294</strain>
    </source>
</reference>
<dbReference type="AlphaFoldDB" id="A0A3N2BC43"/>
<proteinExistence type="predicted"/>
<accession>A0A3N2BC43</accession>
<organism evidence="2 3">
    <name type="scientific">Bogoriella caseilytica</name>
    <dbReference type="NCBI Taxonomy" id="56055"/>
    <lineage>
        <taxon>Bacteria</taxon>
        <taxon>Bacillati</taxon>
        <taxon>Actinomycetota</taxon>
        <taxon>Actinomycetes</taxon>
        <taxon>Micrococcales</taxon>
        <taxon>Bogoriellaceae</taxon>
        <taxon>Bogoriella</taxon>
    </lineage>
</organism>